<sequence>MAVADLVLGCMYFGTRTDERTAFALLDRFVEAGGSTLDTADCYAFWASGTGAGGQSEEVLGRWLRARPGVREQVVLATKVGPEPVVPGDPSRGVVGLAPEVVRRSFEASRERLGVDVVDVYWAHLEDRSVPLDEVVATFGGLVADGGVRRLGISNHPTWRVERARAIAAATGVEPFSLLQLTTSYVRPRPDVEVPGKDHRFGFATDETLDYLAEHPDLELWAYSPLVQGSYDRSDRPFPEAYDHPGTTRRLAALAEVAAEQGVAPGQVVLAWLLGGRPAARPIVGVSSLEQLDQAIAAARLELDDEQRGRLDAAR</sequence>
<dbReference type="PANTHER" id="PTHR43364:SF6">
    <property type="entry name" value="OXIDOREDUCTASE-RELATED"/>
    <property type="match status" value="1"/>
</dbReference>
<accession>A0AAJ1X0V3</accession>
<dbReference type="InterPro" id="IPR036812">
    <property type="entry name" value="NAD(P)_OxRdtase_dom_sf"/>
</dbReference>
<dbReference type="InterPro" id="IPR050523">
    <property type="entry name" value="AKR_Detox_Biosynth"/>
</dbReference>
<dbReference type="AlphaFoldDB" id="A0AAJ1X0V3"/>
<evidence type="ECO:0000313" key="2">
    <source>
        <dbReference type="EMBL" id="MDQ1104948.1"/>
    </source>
</evidence>
<dbReference type="GO" id="GO:0005829">
    <property type="term" value="C:cytosol"/>
    <property type="evidence" value="ECO:0007669"/>
    <property type="project" value="TreeGrafter"/>
</dbReference>
<dbReference type="EMBL" id="JAUTAN010000001">
    <property type="protein sequence ID" value="MDQ1104948.1"/>
    <property type="molecule type" value="Genomic_DNA"/>
</dbReference>
<feature type="domain" description="NADP-dependent oxidoreductase" evidence="1">
    <location>
        <begin position="6"/>
        <end position="314"/>
    </location>
</feature>
<gene>
    <name evidence="2" type="ORF">QE405_002232</name>
</gene>
<comment type="caution">
    <text evidence="2">The sequence shown here is derived from an EMBL/GenBank/DDBJ whole genome shotgun (WGS) entry which is preliminary data.</text>
</comment>
<dbReference type="InterPro" id="IPR023210">
    <property type="entry name" value="NADP_OxRdtase_dom"/>
</dbReference>
<dbReference type="Proteomes" id="UP001239215">
    <property type="component" value="Unassembled WGS sequence"/>
</dbReference>
<dbReference type="RefSeq" id="WP_307200742.1">
    <property type="nucleotide sequence ID" value="NZ_JAUTAN010000001.1"/>
</dbReference>
<evidence type="ECO:0000259" key="1">
    <source>
        <dbReference type="Pfam" id="PF00248"/>
    </source>
</evidence>
<dbReference type="Pfam" id="PF00248">
    <property type="entry name" value="Aldo_ket_red"/>
    <property type="match status" value="1"/>
</dbReference>
<protein>
    <submittedName>
        <fullName evidence="2">Aryl-alcohol dehydrogenase-like predicted oxidoreductase</fullName>
    </submittedName>
</protein>
<reference evidence="2" key="1">
    <citation type="submission" date="2023-07" db="EMBL/GenBank/DDBJ databases">
        <title>Functional and genomic diversity of the sorghum phyllosphere microbiome.</title>
        <authorList>
            <person name="Shade A."/>
        </authorList>
    </citation>
    <scope>NUCLEOTIDE SEQUENCE</scope>
    <source>
        <strain evidence="2">SORGH_AS_1067</strain>
    </source>
</reference>
<dbReference type="Gene3D" id="3.20.20.100">
    <property type="entry name" value="NADP-dependent oxidoreductase domain"/>
    <property type="match status" value="1"/>
</dbReference>
<dbReference type="PANTHER" id="PTHR43364">
    <property type="entry name" value="NADH-SPECIFIC METHYLGLYOXAL REDUCTASE-RELATED"/>
    <property type="match status" value="1"/>
</dbReference>
<evidence type="ECO:0000313" key="3">
    <source>
        <dbReference type="Proteomes" id="UP001239215"/>
    </source>
</evidence>
<organism evidence="2 3">
    <name type="scientific">Nocardioides zeae</name>
    <dbReference type="NCBI Taxonomy" id="1457234"/>
    <lineage>
        <taxon>Bacteria</taxon>
        <taxon>Bacillati</taxon>
        <taxon>Actinomycetota</taxon>
        <taxon>Actinomycetes</taxon>
        <taxon>Propionibacteriales</taxon>
        <taxon>Nocardioidaceae</taxon>
        <taxon>Nocardioides</taxon>
    </lineage>
</organism>
<name>A0AAJ1X0V3_9ACTN</name>
<dbReference type="SUPFAM" id="SSF51430">
    <property type="entry name" value="NAD(P)-linked oxidoreductase"/>
    <property type="match status" value="1"/>
</dbReference>
<proteinExistence type="predicted"/>